<keyword evidence="3" id="KW-1185">Reference proteome</keyword>
<dbReference type="GO" id="GO:0032040">
    <property type="term" value="C:small-subunit processome"/>
    <property type="evidence" value="ECO:0007669"/>
    <property type="project" value="InterPro"/>
</dbReference>
<sequence length="235" mass="26584">MGRKGRKRQGRSSDAAPASPPKSEITRIAYDCDGGAVVPKNNIFVKAQHVSNIRRWHVPGQLLAVGKLEHKIIIESQLQCMLFILAEVPCLYDDTVMEVIWGIKNLMKSLVPDEDSELSKEERLQMSLGMETVLTRHGIVVTPEMVNEQIIEYACILYDCELYETKHSGFLTNCGDWLEEISGIECKGYSPMKLATALKILCIPEDDIPHDDRELRTSVAIYMEMVTAVKFWLIQ</sequence>
<dbReference type="GO" id="GO:0030515">
    <property type="term" value="F:snoRNA binding"/>
    <property type="evidence" value="ECO:0007669"/>
    <property type="project" value="InterPro"/>
</dbReference>
<dbReference type="GO" id="GO:0031428">
    <property type="term" value="C:box C/D methylation guide snoRNP complex"/>
    <property type="evidence" value="ECO:0007669"/>
    <property type="project" value="InterPro"/>
</dbReference>
<evidence type="ECO:0000313" key="2">
    <source>
        <dbReference type="EMBL" id="RLM61157.1"/>
    </source>
</evidence>
<accession>A0A3L6PQT5</accession>
<dbReference type="PANTHER" id="PTHR10894:SF24">
    <property type="entry name" value="OS02G0511800 PROTEIN"/>
    <property type="match status" value="1"/>
</dbReference>
<feature type="region of interest" description="Disordered" evidence="1">
    <location>
        <begin position="1"/>
        <end position="22"/>
    </location>
</feature>
<organism evidence="2 3">
    <name type="scientific">Panicum miliaceum</name>
    <name type="common">Proso millet</name>
    <name type="synonym">Broomcorn millet</name>
    <dbReference type="NCBI Taxonomy" id="4540"/>
    <lineage>
        <taxon>Eukaryota</taxon>
        <taxon>Viridiplantae</taxon>
        <taxon>Streptophyta</taxon>
        <taxon>Embryophyta</taxon>
        <taxon>Tracheophyta</taxon>
        <taxon>Spermatophyta</taxon>
        <taxon>Magnoliopsida</taxon>
        <taxon>Liliopsida</taxon>
        <taxon>Poales</taxon>
        <taxon>Poaceae</taxon>
        <taxon>PACMAD clade</taxon>
        <taxon>Panicoideae</taxon>
        <taxon>Panicodae</taxon>
        <taxon>Paniceae</taxon>
        <taxon>Panicinae</taxon>
        <taxon>Panicum</taxon>
        <taxon>Panicum sect. Panicum</taxon>
    </lineage>
</organism>
<gene>
    <name evidence="2" type="ORF">C2845_PM14G13870</name>
</gene>
<name>A0A3L6PQT5_PANMI</name>
<protein>
    <submittedName>
        <fullName evidence="2">Uncharacterized protein</fullName>
    </submittedName>
</protein>
<comment type="caution">
    <text evidence="2">The sequence shown here is derived from an EMBL/GenBank/DDBJ whole genome shotgun (WGS) entry which is preliminary data.</text>
</comment>
<dbReference type="EMBL" id="PQIB02000016">
    <property type="protein sequence ID" value="RLM61157.1"/>
    <property type="molecule type" value="Genomic_DNA"/>
</dbReference>
<dbReference type="Proteomes" id="UP000275267">
    <property type="component" value="Unassembled WGS sequence"/>
</dbReference>
<evidence type="ECO:0000256" key="1">
    <source>
        <dbReference type="SAM" id="MobiDB-lite"/>
    </source>
</evidence>
<dbReference type="AlphaFoldDB" id="A0A3L6PQT5"/>
<dbReference type="PANTHER" id="PTHR10894">
    <property type="entry name" value="NUCLEOLAR PROTEIN 5 NUCLEOLAR PROTEIN NOP5 NOP58"/>
    <property type="match status" value="1"/>
</dbReference>
<reference evidence="3" key="1">
    <citation type="journal article" date="2019" name="Nat. Commun.">
        <title>The genome of broomcorn millet.</title>
        <authorList>
            <person name="Zou C."/>
            <person name="Miki D."/>
            <person name="Li D."/>
            <person name="Tang Q."/>
            <person name="Xiao L."/>
            <person name="Rajput S."/>
            <person name="Deng P."/>
            <person name="Jia W."/>
            <person name="Huang R."/>
            <person name="Zhang M."/>
            <person name="Sun Y."/>
            <person name="Hu J."/>
            <person name="Fu X."/>
            <person name="Schnable P.S."/>
            <person name="Li F."/>
            <person name="Zhang H."/>
            <person name="Feng B."/>
            <person name="Zhu X."/>
            <person name="Liu R."/>
            <person name="Schnable J.C."/>
            <person name="Zhu J.-K."/>
            <person name="Zhang H."/>
        </authorList>
    </citation>
    <scope>NUCLEOTIDE SEQUENCE [LARGE SCALE GENOMIC DNA]</scope>
</reference>
<feature type="compositionally biased region" description="Basic residues" evidence="1">
    <location>
        <begin position="1"/>
        <end position="10"/>
    </location>
</feature>
<evidence type="ECO:0000313" key="3">
    <source>
        <dbReference type="Proteomes" id="UP000275267"/>
    </source>
</evidence>
<dbReference type="OrthoDB" id="593392at2759"/>
<proteinExistence type="predicted"/>
<dbReference type="STRING" id="4540.A0A3L6PQT5"/>
<dbReference type="InterPro" id="IPR045056">
    <property type="entry name" value="Nop56/Nop58"/>
</dbReference>